<evidence type="ECO:0000256" key="2">
    <source>
        <dbReference type="ARBA" id="ARBA00023002"/>
    </source>
</evidence>
<dbReference type="RefSeq" id="WP_054645923.1">
    <property type="nucleotide sequence ID" value="NZ_FUXS01000002.1"/>
</dbReference>
<proteinExistence type="inferred from homology"/>
<comment type="similarity">
    <text evidence="1">Belongs to the nitroreductase family.</text>
</comment>
<name>A0A0R2JNE3_9LACO</name>
<dbReference type="PANTHER" id="PTHR43673">
    <property type="entry name" value="NAD(P)H NITROREDUCTASE YDGI-RELATED"/>
    <property type="match status" value="1"/>
</dbReference>
<evidence type="ECO:0000259" key="3">
    <source>
        <dbReference type="Pfam" id="PF00881"/>
    </source>
</evidence>
<reference evidence="4 5" key="1">
    <citation type="journal article" date="2015" name="Genome Announc.">
        <title>Expanding the biotechnology potential of lactobacilli through comparative genomics of 213 strains and associated genera.</title>
        <authorList>
            <person name="Sun Z."/>
            <person name="Harris H.M."/>
            <person name="McCann A."/>
            <person name="Guo C."/>
            <person name="Argimon S."/>
            <person name="Zhang W."/>
            <person name="Yang X."/>
            <person name="Jeffery I.B."/>
            <person name="Cooney J.C."/>
            <person name="Kagawa T.F."/>
            <person name="Liu W."/>
            <person name="Song Y."/>
            <person name="Salvetti E."/>
            <person name="Wrobel A."/>
            <person name="Rasinkangas P."/>
            <person name="Parkhill J."/>
            <person name="Rea M.C."/>
            <person name="O'Sullivan O."/>
            <person name="Ritari J."/>
            <person name="Douillard F.P."/>
            <person name="Paul Ross R."/>
            <person name="Yang R."/>
            <person name="Briner A.E."/>
            <person name="Felis G.E."/>
            <person name="de Vos W.M."/>
            <person name="Barrangou R."/>
            <person name="Klaenhammer T.R."/>
            <person name="Caufield P.W."/>
            <person name="Cui Y."/>
            <person name="Zhang H."/>
            <person name="O'Toole P.W."/>
        </authorList>
    </citation>
    <scope>NUCLEOTIDE SEQUENCE [LARGE SCALE GENOMIC DNA]</scope>
    <source>
        <strain evidence="4 5">DSM 20690</strain>
    </source>
</reference>
<dbReference type="InterPro" id="IPR000415">
    <property type="entry name" value="Nitroreductase-like"/>
</dbReference>
<dbReference type="PANTHER" id="PTHR43673:SF10">
    <property type="entry name" value="NADH DEHYDROGENASE_NAD(P)H NITROREDUCTASE XCC3605-RELATED"/>
    <property type="match status" value="1"/>
</dbReference>
<keyword evidence="5" id="KW-1185">Reference proteome</keyword>
<feature type="domain" description="Nitroreductase" evidence="3">
    <location>
        <begin position="8"/>
        <end position="182"/>
    </location>
</feature>
<dbReference type="CDD" id="cd02137">
    <property type="entry name" value="MhqN-like"/>
    <property type="match status" value="1"/>
</dbReference>
<protein>
    <submittedName>
        <fullName evidence="4">NADH dehydrogenase</fullName>
    </submittedName>
</protein>
<dbReference type="STRING" id="53444.AYR59_03290"/>
<comment type="caution">
    <text evidence="4">The sequence shown here is derived from an EMBL/GenBank/DDBJ whole genome shotgun (WGS) entry which is preliminary data.</text>
</comment>
<dbReference type="Pfam" id="PF00881">
    <property type="entry name" value="Nitroreductase"/>
    <property type="match status" value="1"/>
</dbReference>
<gene>
    <name evidence="4" type="ORF">IV52_GL000964</name>
</gene>
<dbReference type="SUPFAM" id="SSF55469">
    <property type="entry name" value="FMN-dependent nitroreductase-like"/>
    <property type="match status" value="1"/>
</dbReference>
<dbReference type="PATRIC" id="fig|1122148.6.peg.989"/>
<organism evidence="4 5">
    <name type="scientific">Fructilactobacillus lindneri DSM 20690 = JCM 11027</name>
    <dbReference type="NCBI Taxonomy" id="1122148"/>
    <lineage>
        <taxon>Bacteria</taxon>
        <taxon>Bacillati</taxon>
        <taxon>Bacillota</taxon>
        <taxon>Bacilli</taxon>
        <taxon>Lactobacillales</taxon>
        <taxon>Lactobacillaceae</taxon>
        <taxon>Fructilactobacillus</taxon>
    </lineage>
</organism>
<dbReference type="Gene3D" id="3.40.109.10">
    <property type="entry name" value="NADH Oxidase"/>
    <property type="match status" value="1"/>
</dbReference>
<dbReference type="AlphaFoldDB" id="A0A0R2JNE3"/>
<dbReference type="OrthoDB" id="9782629at2"/>
<evidence type="ECO:0000313" key="5">
    <source>
        <dbReference type="Proteomes" id="UP000051565"/>
    </source>
</evidence>
<dbReference type="GO" id="GO:0016491">
    <property type="term" value="F:oxidoreductase activity"/>
    <property type="evidence" value="ECO:0007669"/>
    <property type="project" value="UniProtKB-KW"/>
</dbReference>
<sequence length="205" mass="24024">MDFLDKLDQRKSVRHFQPNIEIKDEEIIDILNHAANAPSNNNSQPWKVIVIKNQHIKDKLKIFSYNQEHVSEASALFLILGDKQNYKIENLINASLKYHLITELQVAEKQQRIEKYFSVHPEDREEEGLRLDIGLFSMNLMHVLRAYGYDSVPMRGIEFDKVMKYLDLPNNWSPILLLPVGKAKNNGHHHSRENAETFTKIIHWL</sequence>
<dbReference type="EMBL" id="JQBT01000033">
    <property type="protein sequence ID" value="KRN78687.1"/>
    <property type="molecule type" value="Genomic_DNA"/>
</dbReference>
<evidence type="ECO:0000256" key="1">
    <source>
        <dbReference type="ARBA" id="ARBA00007118"/>
    </source>
</evidence>
<dbReference type="GeneID" id="61249901"/>
<keyword evidence="2" id="KW-0560">Oxidoreductase</keyword>
<accession>A0A0R2JNE3</accession>
<dbReference type="InterPro" id="IPR029479">
    <property type="entry name" value="Nitroreductase"/>
</dbReference>
<dbReference type="Proteomes" id="UP000051565">
    <property type="component" value="Unassembled WGS sequence"/>
</dbReference>
<evidence type="ECO:0000313" key="4">
    <source>
        <dbReference type="EMBL" id="KRN78687.1"/>
    </source>
</evidence>